<accession>A0A1F5G171</accession>
<gene>
    <name evidence="2" type="ORF">A2696_03745</name>
</gene>
<sequence length="386" mass="44606">MKKLTNKWLLVYLFLPFLVFNFLSIGENHNVFLAYSFLKFSPSLVTLPKNLIDLSYFESHYFWPLGPFPAILLIPFVFLFKLNFQESFLKLPLTVLNFWLVYQIAKSIKLPENKAFWLAVFFIFGSVYTPVALLPFSVYFSQIIVVTFLLLAIYIFLAKKNYLLIGLLVALASLTRQTLILSGAFFAITLLARPVKLTNVYKFMMPLLAALIITGTYNFARFGNYFESGYSYQIIPQEQVKRREHGLFSFQHIPANLYYLFLKTPDPVLAVDGSHVLKPPFLKTDYYGLSIFFISPILLLVLLANFKNQLNRLSLIATAIILLPILLYYGIGYKQIGYRYALDFLPFLLFPLASAFKKVSIFYIAVLVLIGVFWSWFFVFEKLIGF</sequence>
<feature type="transmembrane region" description="Helical" evidence="1">
    <location>
        <begin position="139"/>
        <end position="157"/>
    </location>
</feature>
<feature type="transmembrane region" description="Helical" evidence="1">
    <location>
        <begin position="87"/>
        <end position="104"/>
    </location>
</feature>
<feature type="transmembrane region" description="Helical" evidence="1">
    <location>
        <begin position="203"/>
        <end position="220"/>
    </location>
</feature>
<dbReference type="EMBL" id="MFBA01000021">
    <property type="protein sequence ID" value="OGD85598.1"/>
    <property type="molecule type" value="Genomic_DNA"/>
</dbReference>
<dbReference type="Proteomes" id="UP000177069">
    <property type="component" value="Unassembled WGS sequence"/>
</dbReference>
<feature type="transmembrane region" description="Helical" evidence="1">
    <location>
        <begin position="313"/>
        <end position="331"/>
    </location>
</feature>
<evidence type="ECO:0000256" key="1">
    <source>
        <dbReference type="SAM" id="Phobius"/>
    </source>
</evidence>
<dbReference type="AlphaFoldDB" id="A0A1F5G171"/>
<keyword evidence="1" id="KW-0472">Membrane</keyword>
<evidence type="ECO:0000313" key="3">
    <source>
        <dbReference type="Proteomes" id="UP000177069"/>
    </source>
</evidence>
<name>A0A1F5G171_9BACT</name>
<comment type="caution">
    <text evidence="2">The sequence shown here is derived from an EMBL/GenBank/DDBJ whole genome shotgun (WGS) entry which is preliminary data.</text>
</comment>
<feature type="transmembrane region" description="Helical" evidence="1">
    <location>
        <begin position="361"/>
        <end position="380"/>
    </location>
</feature>
<feature type="transmembrane region" description="Helical" evidence="1">
    <location>
        <begin position="60"/>
        <end position="80"/>
    </location>
</feature>
<organism evidence="2 3">
    <name type="scientific">Candidatus Curtissbacteria bacterium RIFCSPHIGHO2_01_FULL_41_13</name>
    <dbReference type="NCBI Taxonomy" id="1797745"/>
    <lineage>
        <taxon>Bacteria</taxon>
        <taxon>Candidatus Curtissiibacteriota</taxon>
    </lineage>
</organism>
<protein>
    <recommendedName>
        <fullName evidence="4">Glycosyltransferase RgtA/B/C/D-like domain-containing protein</fullName>
    </recommendedName>
</protein>
<evidence type="ECO:0008006" key="4">
    <source>
        <dbReference type="Google" id="ProtNLM"/>
    </source>
</evidence>
<keyword evidence="1" id="KW-0812">Transmembrane</keyword>
<feature type="transmembrane region" description="Helical" evidence="1">
    <location>
        <begin position="163"/>
        <end position="191"/>
    </location>
</feature>
<evidence type="ECO:0000313" key="2">
    <source>
        <dbReference type="EMBL" id="OGD85598.1"/>
    </source>
</evidence>
<reference evidence="2 3" key="1">
    <citation type="journal article" date="2016" name="Nat. Commun.">
        <title>Thousands of microbial genomes shed light on interconnected biogeochemical processes in an aquifer system.</title>
        <authorList>
            <person name="Anantharaman K."/>
            <person name="Brown C.T."/>
            <person name="Hug L.A."/>
            <person name="Sharon I."/>
            <person name="Castelle C.J."/>
            <person name="Probst A.J."/>
            <person name="Thomas B.C."/>
            <person name="Singh A."/>
            <person name="Wilkins M.J."/>
            <person name="Karaoz U."/>
            <person name="Brodie E.L."/>
            <person name="Williams K.H."/>
            <person name="Hubbard S.S."/>
            <person name="Banfield J.F."/>
        </authorList>
    </citation>
    <scope>NUCLEOTIDE SEQUENCE [LARGE SCALE GENOMIC DNA]</scope>
</reference>
<proteinExistence type="predicted"/>
<keyword evidence="1" id="KW-1133">Transmembrane helix</keyword>
<feature type="transmembrane region" description="Helical" evidence="1">
    <location>
        <begin position="116"/>
        <end position="134"/>
    </location>
</feature>
<feature type="transmembrane region" description="Helical" evidence="1">
    <location>
        <begin position="286"/>
        <end position="306"/>
    </location>
</feature>